<dbReference type="Pfam" id="PF24883">
    <property type="entry name" value="NPHP3_N"/>
    <property type="match status" value="1"/>
</dbReference>
<dbReference type="InterPro" id="IPR027417">
    <property type="entry name" value="P-loop_NTPase"/>
</dbReference>
<evidence type="ECO:0000259" key="2">
    <source>
        <dbReference type="Pfam" id="PF24883"/>
    </source>
</evidence>
<evidence type="ECO:0000313" key="4">
    <source>
        <dbReference type="Proteomes" id="UP000654922"/>
    </source>
</evidence>
<protein>
    <recommendedName>
        <fullName evidence="2">Nephrocystin 3-like N-terminal domain-containing protein</fullName>
    </recommendedName>
</protein>
<dbReference type="OrthoDB" id="674604at2759"/>
<dbReference type="PANTHER" id="PTHR10039:SF16">
    <property type="entry name" value="GPI INOSITOL-DEACYLASE"/>
    <property type="match status" value="1"/>
</dbReference>
<organism evidence="3 4">
    <name type="scientific">Aspergillus felis</name>
    <dbReference type="NCBI Taxonomy" id="1287682"/>
    <lineage>
        <taxon>Eukaryota</taxon>
        <taxon>Fungi</taxon>
        <taxon>Dikarya</taxon>
        <taxon>Ascomycota</taxon>
        <taxon>Pezizomycotina</taxon>
        <taxon>Eurotiomycetes</taxon>
        <taxon>Eurotiomycetidae</taxon>
        <taxon>Eurotiales</taxon>
        <taxon>Aspergillaceae</taxon>
        <taxon>Aspergillus</taxon>
        <taxon>Aspergillus subgen. Fumigati</taxon>
    </lineage>
</organism>
<name>A0A8H6Q273_9EURO</name>
<dbReference type="EMBL" id="JACBAE010001325">
    <property type="protein sequence ID" value="KAF7164918.1"/>
    <property type="molecule type" value="Genomic_DNA"/>
</dbReference>
<gene>
    <name evidence="3" type="ORF">CNMCM5623_009318</name>
</gene>
<evidence type="ECO:0000256" key="1">
    <source>
        <dbReference type="ARBA" id="ARBA00022737"/>
    </source>
</evidence>
<dbReference type="Gene3D" id="3.40.50.300">
    <property type="entry name" value="P-loop containing nucleotide triphosphate hydrolases"/>
    <property type="match status" value="1"/>
</dbReference>
<comment type="caution">
    <text evidence="3">The sequence shown here is derived from an EMBL/GenBank/DDBJ whole genome shotgun (WGS) entry which is preliminary data.</text>
</comment>
<sequence>MDGLSSAASVIAAIQLTNSVVKICSTYIRGVKDARGDIITLQQTVAGLEGTLQKLKDFLQGPHNARLTSSSALVKNITDCLSDLGALEKKIDPGSGKDLMRKFGLRAWKWPLQRTEVDRIIQNLERYKSSFTLCLTIDQAALITHISQTTDRIDLNIDLNKLPVAQGAEFNSNLNQYENDCLPGTREDLLHDILAWARLLQGKSIFWLNGRAGTGKSTISRTVAKTFNEANLLGASFFFKRGEGDRGNTSKLFPTITRQLAKRIPQLIPSIQKAIHDDPDIATKGLKEQFDKILLQPLMDLNSSTLLIPFMVVVIDALDECEVDNDMRLILQLLPRLQKSNSVNGIVESVVHFRRYCVPST</sequence>
<dbReference type="InterPro" id="IPR056884">
    <property type="entry name" value="NPHP3-like_N"/>
</dbReference>
<feature type="domain" description="Nephrocystin 3-like N-terminal" evidence="2">
    <location>
        <begin position="184"/>
        <end position="342"/>
    </location>
</feature>
<dbReference type="PANTHER" id="PTHR10039">
    <property type="entry name" value="AMELOGENIN"/>
    <property type="match status" value="1"/>
</dbReference>
<dbReference type="Proteomes" id="UP000654922">
    <property type="component" value="Unassembled WGS sequence"/>
</dbReference>
<evidence type="ECO:0000313" key="3">
    <source>
        <dbReference type="EMBL" id="KAF7164918.1"/>
    </source>
</evidence>
<reference evidence="3" key="1">
    <citation type="submission" date="2020-06" db="EMBL/GenBank/DDBJ databases">
        <title>Draft genome sequences of strains closely related to Aspergillus parafelis and Aspergillus hiratsukae.</title>
        <authorList>
            <person name="Dos Santos R.A.C."/>
            <person name="Rivero-Menendez O."/>
            <person name="Steenwyk J.L."/>
            <person name="Mead M.E."/>
            <person name="Goldman G.H."/>
            <person name="Alastruey-Izquierdo A."/>
            <person name="Rokas A."/>
        </authorList>
    </citation>
    <scope>NUCLEOTIDE SEQUENCE</scope>
    <source>
        <strain evidence="3">CNM-CM5623</strain>
    </source>
</reference>
<dbReference type="AlphaFoldDB" id="A0A8H6Q273"/>
<dbReference type="SUPFAM" id="SSF52540">
    <property type="entry name" value="P-loop containing nucleoside triphosphate hydrolases"/>
    <property type="match status" value="1"/>
</dbReference>
<proteinExistence type="predicted"/>
<accession>A0A8H6Q273</accession>
<keyword evidence="1" id="KW-0677">Repeat</keyword>